<sequence length="238" mass="25865" precursor="true">MQPSTFRFVCLASVFILSAFVPVGPAWSQSQIQKIAQPDKVDASLPNVLLIGDSISIGYTTAVRSELSGVANVYRPPTNCGPTTRGVEQIDQWLGDRKWDVIHFNFGLHDLKFMSPEGKNLADPNDPKNARQVSPADYVANLRTIIGKLKKTGAALIWRDTTPVPQGAQGRIADDSVFYNQLAREVINEVGGIAVDPMHDYASEDPIAGQQRSANVHYTNEGSAKLAGHVAAAIREQL</sequence>
<keyword evidence="3" id="KW-1185">Reference proteome</keyword>
<reference evidence="2 3" key="1">
    <citation type="submission" date="2019-02" db="EMBL/GenBank/DDBJ databases">
        <title>Deep-cultivation of Planctomycetes and their phenomic and genomic characterization uncovers novel biology.</title>
        <authorList>
            <person name="Wiegand S."/>
            <person name="Jogler M."/>
            <person name="Boedeker C."/>
            <person name="Pinto D."/>
            <person name="Vollmers J."/>
            <person name="Rivas-Marin E."/>
            <person name="Kohn T."/>
            <person name="Peeters S.H."/>
            <person name="Heuer A."/>
            <person name="Rast P."/>
            <person name="Oberbeckmann S."/>
            <person name="Bunk B."/>
            <person name="Jeske O."/>
            <person name="Meyerdierks A."/>
            <person name="Storesund J.E."/>
            <person name="Kallscheuer N."/>
            <person name="Luecker S."/>
            <person name="Lage O.M."/>
            <person name="Pohl T."/>
            <person name="Merkel B.J."/>
            <person name="Hornburger P."/>
            <person name="Mueller R.-W."/>
            <person name="Bruemmer F."/>
            <person name="Labrenz M."/>
            <person name="Spormann A.M."/>
            <person name="Op Den Camp H."/>
            <person name="Overmann J."/>
            <person name="Amann R."/>
            <person name="Jetten M.S.M."/>
            <person name="Mascher T."/>
            <person name="Medema M.H."/>
            <person name="Devos D.P."/>
            <person name="Kaster A.-K."/>
            <person name="Ovreas L."/>
            <person name="Rohde M."/>
            <person name="Galperin M.Y."/>
            <person name="Jogler C."/>
        </authorList>
    </citation>
    <scope>NUCLEOTIDE SEQUENCE [LARGE SCALE GENOMIC DNA]</scope>
    <source>
        <strain evidence="2 3">Pan14r</strain>
    </source>
</reference>
<keyword evidence="1" id="KW-0732">Signal</keyword>
<dbReference type="GO" id="GO:0004622">
    <property type="term" value="F:phosphatidylcholine lysophospholipase activity"/>
    <property type="evidence" value="ECO:0007669"/>
    <property type="project" value="TreeGrafter"/>
</dbReference>
<dbReference type="Gene3D" id="3.40.50.1110">
    <property type="entry name" value="SGNH hydrolase"/>
    <property type="match status" value="1"/>
</dbReference>
<dbReference type="RefSeq" id="WP_146440878.1">
    <property type="nucleotide sequence ID" value="NZ_SJPL01000002.1"/>
</dbReference>
<evidence type="ECO:0008006" key="4">
    <source>
        <dbReference type="Google" id="ProtNLM"/>
    </source>
</evidence>
<dbReference type="EMBL" id="SJPL01000002">
    <property type="protein sequence ID" value="TWT65572.1"/>
    <property type="molecule type" value="Genomic_DNA"/>
</dbReference>
<comment type="caution">
    <text evidence="2">The sequence shown here is derived from an EMBL/GenBank/DDBJ whole genome shotgun (WGS) entry which is preliminary data.</text>
</comment>
<evidence type="ECO:0000256" key="1">
    <source>
        <dbReference type="SAM" id="SignalP"/>
    </source>
</evidence>
<feature type="signal peptide" evidence="1">
    <location>
        <begin position="1"/>
        <end position="28"/>
    </location>
</feature>
<dbReference type="PANTHER" id="PTHR30383:SF26">
    <property type="entry name" value="SGNH HYDROLASE-TYPE ESTERASE DOMAIN-CONTAINING PROTEIN"/>
    <property type="match status" value="1"/>
</dbReference>
<protein>
    <recommendedName>
        <fullName evidence="4">GDSL-like Lipase/Acylhydrolase</fullName>
    </recommendedName>
</protein>
<proteinExistence type="predicted"/>
<evidence type="ECO:0000313" key="3">
    <source>
        <dbReference type="Proteomes" id="UP000317238"/>
    </source>
</evidence>
<feature type="chain" id="PRO_5022663684" description="GDSL-like Lipase/Acylhydrolase" evidence="1">
    <location>
        <begin position="29"/>
        <end position="238"/>
    </location>
</feature>
<dbReference type="OrthoDB" id="9815670at2"/>
<name>A0A5C5XVF7_9PLAN</name>
<dbReference type="PANTHER" id="PTHR30383">
    <property type="entry name" value="THIOESTERASE 1/PROTEASE 1/LYSOPHOSPHOLIPASE L1"/>
    <property type="match status" value="1"/>
</dbReference>
<accession>A0A5C5XVF7</accession>
<evidence type="ECO:0000313" key="2">
    <source>
        <dbReference type="EMBL" id="TWT65572.1"/>
    </source>
</evidence>
<dbReference type="SUPFAM" id="SSF52266">
    <property type="entry name" value="SGNH hydrolase"/>
    <property type="match status" value="1"/>
</dbReference>
<gene>
    <name evidence="2" type="ORF">Pan14r_51190</name>
</gene>
<organism evidence="2 3">
    <name type="scientific">Crateriforma conspicua</name>
    <dbReference type="NCBI Taxonomy" id="2527996"/>
    <lineage>
        <taxon>Bacteria</taxon>
        <taxon>Pseudomonadati</taxon>
        <taxon>Planctomycetota</taxon>
        <taxon>Planctomycetia</taxon>
        <taxon>Planctomycetales</taxon>
        <taxon>Planctomycetaceae</taxon>
        <taxon>Crateriforma</taxon>
    </lineage>
</organism>
<dbReference type="AlphaFoldDB" id="A0A5C5XVF7"/>
<dbReference type="CDD" id="cd00229">
    <property type="entry name" value="SGNH_hydrolase"/>
    <property type="match status" value="1"/>
</dbReference>
<dbReference type="InterPro" id="IPR036514">
    <property type="entry name" value="SGNH_hydro_sf"/>
</dbReference>
<dbReference type="Proteomes" id="UP000317238">
    <property type="component" value="Unassembled WGS sequence"/>
</dbReference>
<dbReference type="InterPro" id="IPR051532">
    <property type="entry name" value="Ester_Hydrolysis_Enzymes"/>
</dbReference>